<gene>
    <name evidence="1" type="ORF">BpHYR1_035414</name>
</gene>
<protein>
    <submittedName>
        <fullName evidence="1">Uncharacterized protein</fullName>
    </submittedName>
</protein>
<dbReference type="EMBL" id="REGN01004427">
    <property type="protein sequence ID" value="RNA17580.1"/>
    <property type="molecule type" value="Genomic_DNA"/>
</dbReference>
<keyword evidence="2" id="KW-1185">Reference proteome</keyword>
<proteinExistence type="predicted"/>
<name>A0A3M7R1V6_BRAPC</name>
<organism evidence="1 2">
    <name type="scientific">Brachionus plicatilis</name>
    <name type="common">Marine rotifer</name>
    <name type="synonym">Brachionus muelleri</name>
    <dbReference type="NCBI Taxonomy" id="10195"/>
    <lineage>
        <taxon>Eukaryota</taxon>
        <taxon>Metazoa</taxon>
        <taxon>Spiralia</taxon>
        <taxon>Gnathifera</taxon>
        <taxon>Rotifera</taxon>
        <taxon>Eurotatoria</taxon>
        <taxon>Monogononta</taxon>
        <taxon>Pseudotrocha</taxon>
        <taxon>Ploima</taxon>
        <taxon>Brachionidae</taxon>
        <taxon>Brachionus</taxon>
    </lineage>
</organism>
<dbReference type="Proteomes" id="UP000276133">
    <property type="component" value="Unassembled WGS sequence"/>
</dbReference>
<comment type="caution">
    <text evidence="1">The sequence shown here is derived from an EMBL/GenBank/DDBJ whole genome shotgun (WGS) entry which is preliminary data.</text>
</comment>
<sequence>MPSVGNLTSLWKLLDRRIFSHRSNSDSEVTYNRLSNNKNASLKDNVDHLIISVTLIQVMNSLETKKRSSSINRFDSLGEMGKQCEKKLHLHYLSEVKNKNNKYLRKKLSTGMFNSKI</sequence>
<dbReference type="AlphaFoldDB" id="A0A3M7R1V6"/>
<evidence type="ECO:0000313" key="2">
    <source>
        <dbReference type="Proteomes" id="UP000276133"/>
    </source>
</evidence>
<evidence type="ECO:0000313" key="1">
    <source>
        <dbReference type="EMBL" id="RNA17580.1"/>
    </source>
</evidence>
<accession>A0A3M7R1V6</accession>
<reference evidence="1 2" key="1">
    <citation type="journal article" date="2018" name="Sci. Rep.">
        <title>Genomic signatures of local adaptation to the degree of environmental predictability in rotifers.</title>
        <authorList>
            <person name="Franch-Gras L."/>
            <person name="Hahn C."/>
            <person name="Garcia-Roger E.M."/>
            <person name="Carmona M.J."/>
            <person name="Serra M."/>
            <person name="Gomez A."/>
        </authorList>
    </citation>
    <scope>NUCLEOTIDE SEQUENCE [LARGE SCALE GENOMIC DNA]</scope>
    <source>
        <strain evidence="1">HYR1</strain>
    </source>
</reference>